<evidence type="ECO:0000313" key="13">
    <source>
        <dbReference type="EMBL" id="PYC29956.1"/>
    </source>
</evidence>
<proteinExistence type="inferred from homology"/>
<dbReference type="NCBIfam" id="TIGR00552">
    <property type="entry name" value="nadE"/>
    <property type="match status" value="1"/>
</dbReference>
<dbReference type="EC" id="6.3.1.5" evidence="8 10"/>
<dbReference type="InterPro" id="IPR014729">
    <property type="entry name" value="Rossmann-like_a/b/a_fold"/>
</dbReference>
<dbReference type="CDD" id="cd00553">
    <property type="entry name" value="NAD_synthase"/>
    <property type="match status" value="1"/>
</dbReference>
<keyword evidence="2 8" id="KW-0436">Ligase</keyword>
<name>A0A9Q6N6Q7_9PSED</name>
<comment type="function">
    <text evidence="8">Catalyzes the ATP-dependent amidation of deamido-NAD to form NAD. Uses ammonia as a nitrogen source.</text>
</comment>
<reference evidence="13 14" key="1">
    <citation type="submission" date="2018-06" db="EMBL/GenBank/DDBJ databases">
        <title>Pseudomonas diversity within urban Lake Michigan freshwaters.</title>
        <authorList>
            <person name="Batrich M."/>
            <person name="Hatzopoulos T."/>
            <person name="Putonti C."/>
        </authorList>
    </citation>
    <scope>NUCLEOTIDE SEQUENCE [LARGE SCALE GENOMIC DNA]</scope>
    <source>
        <strain evidence="13 14">MB-090624</strain>
    </source>
</reference>
<dbReference type="GO" id="GO:0009435">
    <property type="term" value="P:NAD+ biosynthetic process"/>
    <property type="evidence" value="ECO:0007669"/>
    <property type="project" value="UniProtKB-UniRule"/>
</dbReference>
<feature type="binding site" description="in other chain" evidence="8">
    <location>
        <begin position="266"/>
        <end position="267"/>
    </location>
    <ligand>
        <name>deamido-NAD(+)</name>
        <dbReference type="ChEBI" id="CHEBI:58437"/>
        <note>ligand shared between two neighboring subunits</note>
    </ligand>
</feature>
<keyword evidence="4 8" id="KW-0547">Nucleotide-binding</keyword>
<dbReference type="InterPro" id="IPR022926">
    <property type="entry name" value="NH(3)-dep_NAD(+)_synth"/>
</dbReference>
<dbReference type="SUPFAM" id="SSF52402">
    <property type="entry name" value="Adenine nucleotide alpha hydrolases-like"/>
    <property type="match status" value="1"/>
</dbReference>
<evidence type="ECO:0000259" key="12">
    <source>
        <dbReference type="Pfam" id="PF02540"/>
    </source>
</evidence>
<dbReference type="InterPro" id="IPR003694">
    <property type="entry name" value="NAD_synthase"/>
</dbReference>
<evidence type="ECO:0000256" key="5">
    <source>
        <dbReference type="ARBA" id="ARBA00022840"/>
    </source>
</evidence>
<evidence type="ECO:0000256" key="2">
    <source>
        <dbReference type="ARBA" id="ARBA00022598"/>
    </source>
</evidence>
<comment type="catalytic activity">
    <reaction evidence="8 10">
        <text>deamido-NAD(+) + NH4(+) + ATP = AMP + diphosphate + NAD(+) + H(+)</text>
        <dbReference type="Rhea" id="RHEA:21188"/>
        <dbReference type="ChEBI" id="CHEBI:15378"/>
        <dbReference type="ChEBI" id="CHEBI:28938"/>
        <dbReference type="ChEBI" id="CHEBI:30616"/>
        <dbReference type="ChEBI" id="CHEBI:33019"/>
        <dbReference type="ChEBI" id="CHEBI:57540"/>
        <dbReference type="ChEBI" id="CHEBI:58437"/>
        <dbReference type="ChEBI" id="CHEBI:456215"/>
        <dbReference type="EC" id="6.3.1.5"/>
    </reaction>
</comment>
<accession>A0A9Q6N6Q7</accession>
<evidence type="ECO:0000256" key="4">
    <source>
        <dbReference type="ARBA" id="ARBA00022741"/>
    </source>
</evidence>
<comment type="similarity">
    <text evidence="1 8 9">Belongs to the NAD synthetase family.</text>
</comment>
<feature type="binding site" evidence="8">
    <location>
        <position position="171"/>
    </location>
    <ligand>
        <name>Mg(2+)</name>
        <dbReference type="ChEBI" id="CHEBI:18420"/>
    </ligand>
</feature>
<dbReference type="NCBIfam" id="NF001979">
    <property type="entry name" value="PRK00768.1"/>
    <property type="match status" value="1"/>
</dbReference>
<dbReference type="GO" id="GO:0003952">
    <property type="term" value="F:NAD+ synthase (glutamine-hydrolyzing) activity"/>
    <property type="evidence" value="ECO:0007669"/>
    <property type="project" value="InterPro"/>
</dbReference>
<dbReference type="EMBL" id="QJRN01000025">
    <property type="protein sequence ID" value="PYC29956.1"/>
    <property type="molecule type" value="Genomic_DNA"/>
</dbReference>
<feature type="binding site" evidence="8">
    <location>
        <begin position="50"/>
        <end position="57"/>
    </location>
    <ligand>
        <name>ATP</name>
        <dbReference type="ChEBI" id="CHEBI:30616"/>
    </ligand>
</feature>
<keyword evidence="5 8" id="KW-0067">ATP-binding</keyword>
<dbReference type="Pfam" id="PF02540">
    <property type="entry name" value="NAD_synthase"/>
    <property type="match status" value="1"/>
</dbReference>
<dbReference type="GO" id="GO:0005524">
    <property type="term" value="F:ATP binding"/>
    <property type="evidence" value="ECO:0007669"/>
    <property type="project" value="UniProtKB-UniRule"/>
</dbReference>
<dbReference type="GO" id="GO:0004359">
    <property type="term" value="F:glutaminase activity"/>
    <property type="evidence" value="ECO:0007669"/>
    <property type="project" value="InterPro"/>
</dbReference>
<dbReference type="PANTHER" id="PTHR23090">
    <property type="entry name" value="NH 3 /GLUTAMINE-DEPENDENT NAD + SYNTHETASE"/>
    <property type="match status" value="1"/>
</dbReference>
<feature type="binding site" evidence="8">
    <location>
        <position position="186"/>
    </location>
    <ligand>
        <name>deamido-NAD(+)</name>
        <dbReference type="ChEBI" id="CHEBI:58437"/>
        <note>ligand shared between two neighboring subunits</note>
    </ligand>
</feature>
<evidence type="ECO:0000256" key="7">
    <source>
        <dbReference type="ARBA" id="ARBA00023027"/>
    </source>
</evidence>
<feature type="region of interest" description="Disordered" evidence="11">
    <location>
        <begin position="264"/>
        <end position="292"/>
    </location>
</feature>
<keyword evidence="3 8" id="KW-0479">Metal-binding</keyword>
<feature type="binding site" description="in other chain" evidence="8">
    <location>
        <position position="146"/>
    </location>
    <ligand>
        <name>deamido-NAD(+)</name>
        <dbReference type="ChEBI" id="CHEBI:58437"/>
        <note>ligand shared between two neighboring subunits</note>
    </ligand>
</feature>
<dbReference type="GO" id="GO:0005737">
    <property type="term" value="C:cytoplasm"/>
    <property type="evidence" value="ECO:0007669"/>
    <property type="project" value="InterPro"/>
</dbReference>
<evidence type="ECO:0000256" key="1">
    <source>
        <dbReference type="ARBA" id="ARBA00005859"/>
    </source>
</evidence>
<protein>
    <recommendedName>
        <fullName evidence="8 10">NH(3)-dependent NAD(+) synthetase</fullName>
        <ecNumber evidence="8 10">6.3.1.5</ecNumber>
    </recommendedName>
</protein>
<dbReference type="AlphaFoldDB" id="A0A9Q6N6Q7"/>
<sequence length="292" mass="31452">MSNQTQERIARELGIDRQLVRGGEALEIARRVDFIQKVLRESGCTTLVLGISGGVDSLTAGRLCQLAVEQQRGAGQEARFIAMRLPYKSQADESDAQASLDFIRPDSVSTCNIADSVDGMMNQLQIEGLQPSAALTDFAKGNVKARARMIAQYAVANFSNGLVVGTDHGAEALMGFFTKYGDGACDLAPLSGLTKTQVRLLADALGAPGQLVHKAPTADLEELAPGKLDETAYGCSYEEIDAYLMGESVPDNVRQLIESAYRRTAHKRALPRTPPYRHASNDLSQPVLPSVL</sequence>
<feature type="binding site" evidence="8">
    <location>
        <position position="217"/>
    </location>
    <ligand>
        <name>ATP</name>
        <dbReference type="ChEBI" id="CHEBI:30616"/>
    </ligand>
</feature>
<dbReference type="RefSeq" id="WP_110653515.1">
    <property type="nucleotide sequence ID" value="NZ_QJRN01000025.1"/>
</dbReference>
<comment type="caution">
    <text evidence="13">The sequence shown here is derived from an EMBL/GenBank/DDBJ whole genome shotgun (WGS) entry which is preliminary data.</text>
</comment>
<dbReference type="HAMAP" id="MF_00193">
    <property type="entry name" value="NadE_ammonia_dep"/>
    <property type="match status" value="1"/>
</dbReference>
<evidence type="ECO:0000256" key="8">
    <source>
        <dbReference type="HAMAP-Rule" id="MF_00193"/>
    </source>
</evidence>
<feature type="domain" description="NAD/GMP synthase" evidence="12">
    <location>
        <begin position="28"/>
        <end position="271"/>
    </location>
</feature>
<feature type="binding site" evidence="8">
    <location>
        <position position="195"/>
    </location>
    <ligand>
        <name>ATP</name>
        <dbReference type="ChEBI" id="CHEBI:30616"/>
    </ligand>
</feature>
<dbReference type="Proteomes" id="UP000248188">
    <property type="component" value="Unassembled WGS sequence"/>
</dbReference>
<evidence type="ECO:0000256" key="6">
    <source>
        <dbReference type="ARBA" id="ARBA00022842"/>
    </source>
</evidence>
<evidence type="ECO:0000313" key="14">
    <source>
        <dbReference type="Proteomes" id="UP000248188"/>
    </source>
</evidence>
<evidence type="ECO:0000256" key="3">
    <source>
        <dbReference type="ARBA" id="ARBA00022723"/>
    </source>
</evidence>
<keyword evidence="7 8" id="KW-0520">NAD</keyword>
<dbReference type="PANTHER" id="PTHR23090:SF7">
    <property type="entry name" value="NH(3)-DEPENDENT NAD(+) SYNTHETASE"/>
    <property type="match status" value="1"/>
</dbReference>
<dbReference type="Gene3D" id="3.40.50.620">
    <property type="entry name" value="HUPs"/>
    <property type="match status" value="1"/>
</dbReference>
<comment type="subunit">
    <text evidence="8">Homodimer.</text>
</comment>
<feature type="binding site" evidence="8">
    <location>
        <position position="56"/>
    </location>
    <ligand>
        <name>Mg(2+)</name>
        <dbReference type="ChEBI" id="CHEBI:18420"/>
    </ligand>
</feature>
<gene>
    <name evidence="8 13" type="primary">nadE</name>
    <name evidence="13" type="ORF">DMX08_28520</name>
</gene>
<dbReference type="GO" id="GO:0008795">
    <property type="term" value="F:NAD+ synthase activity"/>
    <property type="evidence" value="ECO:0007669"/>
    <property type="project" value="UniProtKB-UniRule"/>
</dbReference>
<dbReference type="InterPro" id="IPR022310">
    <property type="entry name" value="NAD/GMP_synthase"/>
</dbReference>
<evidence type="ECO:0000256" key="9">
    <source>
        <dbReference type="RuleBase" id="RU003811"/>
    </source>
</evidence>
<feature type="binding site" description="in other chain" evidence="8">
    <location>
        <position position="179"/>
    </location>
    <ligand>
        <name>deamido-NAD(+)</name>
        <dbReference type="ChEBI" id="CHEBI:58437"/>
        <note>ligand shared between two neighboring subunits</note>
    </ligand>
</feature>
<evidence type="ECO:0000256" key="11">
    <source>
        <dbReference type="SAM" id="MobiDB-lite"/>
    </source>
</evidence>
<feature type="binding site" evidence="8">
    <location>
        <position position="166"/>
    </location>
    <ligand>
        <name>ATP</name>
        <dbReference type="ChEBI" id="CHEBI:30616"/>
    </ligand>
</feature>
<evidence type="ECO:0000256" key="10">
    <source>
        <dbReference type="RuleBase" id="RU003812"/>
    </source>
</evidence>
<dbReference type="GO" id="GO:0046872">
    <property type="term" value="F:metal ion binding"/>
    <property type="evidence" value="ECO:0007669"/>
    <property type="project" value="UniProtKB-KW"/>
</dbReference>
<comment type="pathway">
    <text evidence="8">Cofactor biosynthesis; NAD(+) biosynthesis; NAD(+) from deamido-NAD(+) (ammonia route): step 1/1.</text>
</comment>
<keyword evidence="6 8" id="KW-0460">Magnesium</keyword>
<organism evidence="13 14">
    <name type="scientific">Pseudomonas protegens</name>
    <dbReference type="NCBI Taxonomy" id="380021"/>
    <lineage>
        <taxon>Bacteria</taxon>
        <taxon>Pseudomonadati</taxon>
        <taxon>Pseudomonadota</taxon>
        <taxon>Gammaproteobacteria</taxon>
        <taxon>Pseudomonadales</taxon>
        <taxon>Pseudomonadaceae</taxon>
        <taxon>Pseudomonas</taxon>
    </lineage>
</organism>